<dbReference type="SMART" id="SM00642">
    <property type="entry name" value="Aamy"/>
    <property type="match status" value="1"/>
</dbReference>
<evidence type="ECO:0000256" key="5">
    <source>
        <dbReference type="ARBA" id="ARBA00022600"/>
    </source>
</evidence>
<dbReference type="CDD" id="cd02855">
    <property type="entry name" value="E_set_GBE_prok_N"/>
    <property type="match status" value="1"/>
</dbReference>
<evidence type="ECO:0000256" key="1">
    <source>
        <dbReference type="ARBA" id="ARBA00000826"/>
    </source>
</evidence>
<dbReference type="InterPro" id="IPR006048">
    <property type="entry name" value="A-amylase/branching_C"/>
</dbReference>
<comment type="function">
    <text evidence="2">Catalyzes the formation of the alpha-1,6-glucosidic linkages in glycogen by scission of a 1,4-alpha-linked oligosaccharide from growing alpha-1,4-glucan chains and the subsequent attachment of the oligosaccharide to the alpha-1,6 position.</text>
</comment>
<dbReference type="FunFam" id="2.60.40.1180:FF:000002">
    <property type="entry name" value="1,4-alpha-glucan branching enzyme GlgB"/>
    <property type="match status" value="1"/>
</dbReference>
<gene>
    <name evidence="13" type="primary">glgB</name>
    <name evidence="13" type="ORF">IAA45_03615</name>
</gene>
<evidence type="ECO:0000256" key="8">
    <source>
        <dbReference type="ARBA" id="ARBA00023056"/>
    </source>
</evidence>
<dbReference type="FunFam" id="2.60.40.10:FF:000169">
    <property type="entry name" value="1,4-alpha-glucan branching enzyme GlgB"/>
    <property type="match status" value="1"/>
</dbReference>
<dbReference type="NCBIfam" id="TIGR01515">
    <property type="entry name" value="branching_enzym"/>
    <property type="match status" value="1"/>
</dbReference>
<evidence type="ECO:0000256" key="7">
    <source>
        <dbReference type="ARBA" id="ARBA00022679"/>
    </source>
</evidence>
<evidence type="ECO:0000259" key="12">
    <source>
        <dbReference type="SMART" id="SM00642"/>
    </source>
</evidence>
<keyword evidence="7 13" id="KW-0808">Transferase</keyword>
<sequence length="749" mass="85940">MMDTLYKYMDWPRIEAIVYGEEASPRDVMGPKATDDGVLLQGFFPGALTVQVAAGKAGKRYSMEMQDEAGYYAVLLPLKRIPEYTFLVQYKEDEPEVPLKDPYRYPCQITEMEEKQFLAGIYYESYEKLGAHPMEIGGVEGTYFAVWAPNVQRASVVGDFNQWDGRRCPMHRMPASGIFEIFLPGVKEDDLYKFEFKTTAGDVFLKADPYANETELPPAGASVVCALDSYQWRDEDWQKRKETGRAGEPLSICEMELTDWEGEDGDYRSMAENLAAYVKEMGYTHVELHPVMEHKGDAYATNNYFAPTRRWGSSRDFMAFVDTLHQAEIGVILDWTPAHFPEDPEGLAAFDGTVLYENEDIRRKYHPMWGTLLFNFNSPMVKNFLIANALFWMKKYHIDGLRMDDVDAMLYLDYGRAQGEWTPNLYGSNENLDAVEFLKHLNSVLRRENPGFLLIAQEDGLWPELTGEVDEEHLGFDYKWNRGWTEDFLNYIRADFPEKAAHHDELTLSMVYAYYETYVLTLGQRDVGSAEEFLESLPGSRELKEAGFRAALAYQICHPGAVMQLDLRRAPGGVQKCAADLLKLYRSHPALYRLDCEEEGFQWVQLMKYQENILTFLRKTEKKEETLLVVVNFSASTYDNYAIGVPYPGKYKEIFNSDAAAYGGSGYGNPRVKMSRKEECDEREDSIRVKVPALGCSIYSYTEVVEEIAHNKEARKKEKPQRTGKQRRNLKKELQEKMEAEEGRAGGRK</sequence>
<evidence type="ECO:0000256" key="10">
    <source>
        <dbReference type="NCBIfam" id="TIGR01515"/>
    </source>
</evidence>
<dbReference type="GO" id="GO:0004553">
    <property type="term" value="F:hydrolase activity, hydrolyzing O-glycosyl compounds"/>
    <property type="evidence" value="ECO:0007669"/>
    <property type="project" value="InterPro"/>
</dbReference>
<dbReference type="GO" id="GO:0043169">
    <property type="term" value="F:cation binding"/>
    <property type="evidence" value="ECO:0007669"/>
    <property type="project" value="InterPro"/>
</dbReference>
<dbReference type="PIRSF" id="PIRSF000463">
    <property type="entry name" value="GlgB"/>
    <property type="match status" value="1"/>
</dbReference>
<feature type="region of interest" description="Disordered" evidence="11">
    <location>
        <begin position="712"/>
        <end position="749"/>
    </location>
</feature>
<reference evidence="13" key="1">
    <citation type="journal article" date="2021" name="PeerJ">
        <title>Extensive microbial diversity within the chicken gut microbiome revealed by metagenomics and culture.</title>
        <authorList>
            <person name="Gilroy R."/>
            <person name="Ravi A."/>
            <person name="Getino M."/>
            <person name="Pursley I."/>
            <person name="Horton D.L."/>
            <person name="Alikhan N.F."/>
            <person name="Baker D."/>
            <person name="Gharbi K."/>
            <person name="Hall N."/>
            <person name="Watson M."/>
            <person name="Adriaenssens E.M."/>
            <person name="Foster-Nyarko E."/>
            <person name="Jarju S."/>
            <person name="Secka A."/>
            <person name="Antonio M."/>
            <person name="Oren A."/>
            <person name="Chaudhuri R.R."/>
            <person name="La Ragione R."/>
            <person name="Hildebrand F."/>
            <person name="Pallen M.J."/>
        </authorList>
    </citation>
    <scope>NUCLEOTIDE SEQUENCE</scope>
    <source>
        <strain evidence="13">ChiSjej1B19-8411</strain>
    </source>
</reference>
<dbReference type="Pfam" id="PF02922">
    <property type="entry name" value="CBM_48"/>
    <property type="match status" value="1"/>
</dbReference>
<dbReference type="Gene3D" id="2.60.40.1180">
    <property type="entry name" value="Golgi alpha-mannosidase II"/>
    <property type="match status" value="1"/>
</dbReference>
<evidence type="ECO:0000313" key="13">
    <source>
        <dbReference type="EMBL" id="HIX58787.1"/>
    </source>
</evidence>
<dbReference type="Gene3D" id="3.20.20.80">
    <property type="entry name" value="Glycosidases"/>
    <property type="match status" value="1"/>
</dbReference>
<evidence type="ECO:0000256" key="11">
    <source>
        <dbReference type="SAM" id="MobiDB-lite"/>
    </source>
</evidence>
<keyword evidence="9" id="KW-0119">Carbohydrate metabolism</keyword>
<feature type="domain" description="Glycosyl hydrolase family 13 catalytic" evidence="12">
    <location>
        <begin position="227"/>
        <end position="618"/>
    </location>
</feature>
<evidence type="ECO:0000313" key="14">
    <source>
        <dbReference type="Proteomes" id="UP000886817"/>
    </source>
</evidence>
<dbReference type="InterPro" id="IPR006407">
    <property type="entry name" value="GlgB"/>
</dbReference>
<evidence type="ECO:0000256" key="3">
    <source>
        <dbReference type="ARBA" id="ARBA00004964"/>
    </source>
</evidence>
<dbReference type="SUPFAM" id="SSF81296">
    <property type="entry name" value="E set domains"/>
    <property type="match status" value="1"/>
</dbReference>
<dbReference type="InterPro" id="IPR014756">
    <property type="entry name" value="Ig_E-set"/>
</dbReference>
<dbReference type="Pfam" id="PF00128">
    <property type="entry name" value="Alpha-amylase"/>
    <property type="match status" value="1"/>
</dbReference>
<dbReference type="GO" id="GO:0005829">
    <property type="term" value="C:cytosol"/>
    <property type="evidence" value="ECO:0007669"/>
    <property type="project" value="TreeGrafter"/>
</dbReference>
<dbReference type="InterPro" id="IPR013783">
    <property type="entry name" value="Ig-like_fold"/>
</dbReference>
<dbReference type="Proteomes" id="UP000886817">
    <property type="component" value="Unassembled WGS sequence"/>
</dbReference>
<comment type="catalytic activity">
    <reaction evidence="1">
        <text>Transfers a segment of a (1-&gt;4)-alpha-D-glucan chain to a primary hydroxy group in a similar glucan chain.</text>
        <dbReference type="EC" id="2.4.1.18"/>
    </reaction>
</comment>
<dbReference type="GO" id="GO:0003844">
    <property type="term" value="F:1,4-alpha-glucan branching enzyme activity"/>
    <property type="evidence" value="ECO:0007669"/>
    <property type="project" value="UniProtKB-UniRule"/>
</dbReference>
<dbReference type="Gene3D" id="2.60.40.10">
    <property type="entry name" value="Immunoglobulins"/>
    <property type="match status" value="2"/>
</dbReference>
<dbReference type="AlphaFoldDB" id="A0A9D1WII5"/>
<organism evidence="13 14">
    <name type="scientific">Candidatus Blautia gallistercoris</name>
    <dbReference type="NCBI Taxonomy" id="2838490"/>
    <lineage>
        <taxon>Bacteria</taxon>
        <taxon>Bacillati</taxon>
        <taxon>Bacillota</taxon>
        <taxon>Clostridia</taxon>
        <taxon>Lachnospirales</taxon>
        <taxon>Lachnospiraceae</taxon>
        <taxon>Blautia</taxon>
    </lineage>
</organism>
<feature type="compositionally biased region" description="Basic and acidic residues" evidence="11">
    <location>
        <begin position="731"/>
        <end position="749"/>
    </location>
</feature>
<dbReference type="EMBL" id="DXEX01000085">
    <property type="protein sequence ID" value="HIX58787.1"/>
    <property type="molecule type" value="Genomic_DNA"/>
</dbReference>
<dbReference type="CDD" id="cd11322">
    <property type="entry name" value="AmyAc_Glg_BE"/>
    <property type="match status" value="1"/>
</dbReference>
<dbReference type="GO" id="GO:0005978">
    <property type="term" value="P:glycogen biosynthetic process"/>
    <property type="evidence" value="ECO:0007669"/>
    <property type="project" value="UniProtKB-UniRule"/>
</dbReference>
<keyword evidence="6 13" id="KW-0328">Glycosyltransferase</keyword>
<dbReference type="Pfam" id="PF22019">
    <property type="entry name" value="GlgB_N"/>
    <property type="match status" value="1"/>
</dbReference>
<evidence type="ECO:0000256" key="6">
    <source>
        <dbReference type="ARBA" id="ARBA00022676"/>
    </source>
</evidence>
<dbReference type="PANTHER" id="PTHR43651">
    <property type="entry name" value="1,4-ALPHA-GLUCAN-BRANCHING ENZYME"/>
    <property type="match status" value="1"/>
</dbReference>
<dbReference type="InterPro" id="IPR054169">
    <property type="entry name" value="GlgB_N"/>
</dbReference>
<dbReference type="InterPro" id="IPR013780">
    <property type="entry name" value="Glyco_hydro_b"/>
</dbReference>
<dbReference type="EC" id="2.4.1.18" evidence="10"/>
<comment type="pathway">
    <text evidence="3">Glycan biosynthesis; glycogen biosynthesis.</text>
</comment>
<dbReference type="SUPFAM" id="SSF51011">
    <property type="entry name" value="Glycosyl hydrolase domain"/>
    <property type="match status" value="1"/>
</dbReference>
<evidence type="ECO:0000256" key="4">
    <source>
        <dbReference type="ARBA" id="ARBA00009000"/>
    </source>
</evidence>
<evidence type="ECO:0000256" key="9">
    <source>
        <dbReference type="ARBA" id="ARBA00023277"/>
    </source>
</evidence>
<dbReference type="InterPro" id="IPR004193">
    <property type="entry name" value="Glyco_hydro_13_N"/>
</dbReference>
<accession>A0A9D1WII5</accession>
<dbReference type="InterPro" id="IPR006047">
    <property type="entry name" value="GH13_cat_dom"/>
</dbReference>
<reference evidence="13" key="2">
    <citation type="submission" date="2021-04" db="EMBL/GenBank/DDBJ databases">
        <authorList>
            <person name="Gilroy R."/>
        </authorList>
    </citation>
    <scope>NUCLEOTIDE SEQUENCE</scope>
    <source>
        <strain evidence="13">ChiSjej1B19-8411</strain>
    </source>
</reference>
<proteinExistence type="inferred from homology"/>
<dbReference type="InterPro" id="IPR017853">
    <property type="entry name" value="GH"/>
</dbReference>
<comment type="similarity">
    <text evidence="4">Belongs to the glycosyl hydrolase 13 family. GlgB subfamily.</text>
</comment>
<dbReference type="InterPro" id="IPR037439">
    <property type="entry name" value="Branching_enzy"/>
</dbReference>
<feature type="compositionally biased region" description="Basic residues" evidence="11">
    <location>
        <begin position="717"/>
        <end position="730"/>
    </location>
</feature>
<dbReference type="PANTHER" id="PTHR43651:SF3">
    <property type="entry name" value="1,4-ALPHA-GLUCAN-BRANCHING ENZYME"/>
    <property type="match status" value="1"/>
</dbReference>
<protein>
    <recommendedName>
        <fullName evidence="10">1,4-alpha-glucan branching enzyme</fullName>
        <ecNumber evidence="10">2.4.1.18</ecNumber>
    </recommendedName>
</protein>
<keyword evidence="8" id="KW-0320">Glycogen biosynthesis</keyword>
<comment type="caution">
    <text evidence="13">The sequence shown here is derived from an EMBL/GenBank/DDBJ whole genome shotgun (WGS) entry which is preliminary data.</text>
</comment>
<dbReference type="SUPFAM" id="SSF51445">
    <property type="entry name" value="(Trans)glycosidases"/>
    <property type="match status" value="1"/>
</dbReference>
<evidence type="ECO:0000256" key="2">
    <source>
        <dbReference type="ARBA" id="ARBA00002953"/>
    </source>
</evidence>
<dbReference type="Pfam" id="PF02806">
    <property type="entry name" value="Alpha-amylase_C"/>
    <property type="match status" value="1"/>
</dbReference>
<keyword evidence="5" id="KW-0321">Glycogen metabolism</keyword>
<name>A0A9D1WII5_9FIRM</name>
<dbReference type="InterPro" id="IPR044143">
    <property type="entry name" value="GlgB_N_E_set_prok"/>
</dbReference>